<comment type="caution">
    <text evidence="1">The sequence shown here is derived from an EMBL/GenBank/DDBJ whole genome shotgun (WGS) entry which is preliminary data.</text>
</comment>
<dbReference type="AlphaFoldDB" id="A0A3D7KAT3"/>
<protein>
    <submittedName>
        <fullName evidence="1">Uncharacterized protein</fullName>
    </submittedName>
</protein>
<evidence type="ECO:0000313" key="3">
    <source>
        <dbReference type="EMBL" id="HAA8053351.1"/>
    </source>
</evidence>
<dbReference type="EMBL" id="AABEKY010000005">
    <property type="protein sequence ID" value="EAG9387966.1"/>
    <property type="molecule type" value="Genomic_DNA"/>
</dbReference>
<accession>A0A3D7KAT3</accession>
<name>A0A3D7KAT3_LISMN</name>
<reference evidence="1 5" key="2">
    <citation type="submission" date="2019-04" db="EMBL/GenBank/DDBJ databases">
        <authorList>
            <consortium name="GenomeTrakr network: Whole genome sequencing for foodborne pathogen traceback"/>
        </authorList>
    </citation>
    <scope>NUCLEOTIDE SEQUENCE [LARGE SCALE GENOMIC DNA]</scope>
    <source>
        <strain evidence="1 5">CFSAN072474</strain>
    </source>
</reference>
<sequence>MNQAKTHLVELKALFHSTGQLNVSLEEYQAKLNELLKSTEHLPKDTKEAILKETREVINKGILFTQKQLESTENAFSENKSRNAANLNYAKFF</sequence>
<evidence type="ECO:0000313" key="1">
    <source>
        <dbReference type="EMBL" id="EAG9387966.1"/>
    </source>
</evidence>
<reference evidence="3" key="4">
    <citation type="submission" date="2019-10" db="EMBL/GenBank/DDBJ databases">
        <authorList>
            <consortium name="NCBI Pathogen Detection Project"/>
        </authorList>
    </citation>
    <scope>NUCLEOTIDE SEQUENCE</scope>
    <source>
        <strain evidence="3">09CEB371LM</strain>
    </source>
</reference>
<dbReference type="EMBL" id="AANEHK010000004">
    <property type="protein sequence ID" value="EDO0985626.1"/>
    <property type="molecule type" value="Genomic_DNA"/>
</dbReference>
<reference evidence="3" key="1">
    <citation type="journal article" date="2018" name="Genome Biol.">
        <title>SKESA: strategic k-mer extension for scrupulous assemblies.</title>
        <authorList>
            <person name="Souvorov A."/>
            <person name="Agarwala R."/>
            <person name="Lipman D.J."/>
        </authorList>
    </citation>
    <scope>NUCLEOTIDE SEQUENCE [LARGE SCALE GENOMIC DNA]</scope>
    <source>
        <strain evidence="3">09CEB371LM</strain>
    </source>
</reference>
<dbReference type="Proteomes" id="UP000522199">
    <property type="component" value="Unassembled WGS sequence"/>
</dbReference>
<evidence type="ECO:0000313" key="2">
    <source>
        <dbReference type="EMBL" id="EDO0985626.1"/>
    </source>
</evidence>
<dbReference type="EMBL" id="DAAEEB010000005">
    <property type="protein sequence ID" value="HAA8053351.1"/>
    <property type="molecule type" value="Genomic_DNA"/>
</dbReference>
<dbReference type="Proteomes" id="UP000840039">
    <property type="component" value="Unassembled WGS sequence"/>
</dbReference>
<evidence type="ECO:0000313" key="5">
    <source>
        <dbReference type="Proteomes" id="UP000522199"/>
    </source>
</evidence>
<proteinExistence type="predicted"/>
<gene>
    <name evidence="1" type="ORF">CW845_10760</name>
    <name evidence="2" type="ORF">FV747_06375</name>
    <name evidence="3" type="ORF">GHH22_09295</name>
</gene>
<organism evidence="1 5">
    <name type="scientific">Listeria monocytogenes</name>
    <dbReference type="NCBI Taxonomy" id="1639"/>
    <lineage>
        <taxon>Bacteria</taxon>
        <taxon>Bacillati</taxon>
        <taxon>Bacillota</taxon>
        <taxon>Bacilli</taxon>
        <taxon>Bacillales</taxon>
        <taxon>Listeriaceae</taxon>
        <taxon>Listeria</taxon>
    </lineage>
</organism>
<evidence type="ECO:0000313" key="4">
    <source>
        <dbReference type="Proteomes" id="UP000467536"/>
    </source>
</evidence>
<dbReference type="RefSeq" id="WP_003734438.1">
    <property type="nucleotide sequence ID" value="NZ_BBRP01000021.1"/>
</dbReference>
<dbReference type="Proteomes" id="UP000467536">
    <property type="component" value="Unassembled WGS sequence"/>
</dbReference>
<reference evidence="2 4" key="3">
    <citation type="submission" date="2019-08" db="EMBL/GenBank/DDBJ databases">
        <authorList>
            <person name="Ashton P.M."/>
            <person name="Dallman T."/>
            <person name="Nair S."/>
            <person name="De Pinna E."/>
            <person name="Peters T."/>
            <person name="Grant K."/>
        </authorList>
    </citation>
    <scope>NUCLEOTIDE SEQUENCE [LARGE SCALE GENOMIC DNA]</scope>
    <source>
        <strain evidence="2 4">788324</strain>
    </source>
</reference>